<feature type="compositionally biased region" description="Polar residues" evidence="1">
    <location>
        <begin position="176"/>
        <end position="188"/>
    </location>
</feature>
<keyword evidence="3" id="KW-1185">Reference proteome</keyword>
<accession>A0ABN8MMS6</accession>
<feature type="compositionally biased region" description="Low complexity" evidence="1">
    <location>
        <begin position="190"/>
        <end position="202"/>
    </location>
</feature>
<gene>
    <name evidence="2" type="ORF">PEVE_00037229</name>
</gene>
<protein>
    <submittedName>
        <fullName evidence="2">Uncharacterized protein</fullName>
    </submittedName>
</protein>
<name>A0ABN8MMS6_9CNID</name>
<proteinExistence type="predicted"/>
<dbReference type="EMBL" id="CALNXI010000606">
    <property type="protein sequence ID" value="CAH3030012.1"/>
    <property type="molecule type" value="Genomic_DNA"/>
</dbReference>
<organism evidence="2 3">
    <name type="scientific">Porites evermanni</name>
    <dbReference type="NCBI Taxonomy" id="104178"/>
    <lineage>
        <taxon>Eukaryota</taxon>
        <taxon>Metazoa</taxon>
        <taxon>Cnidaria</taxon>
        <taxon>Anthozoa</taxon>
        <taxon>Hexacorallia</taxon>
        <taxon>Scleractinia</taxon>
        <taxon>Fungiina</taxon>
        <taxon>Poritidae</taxon>
        <taxon>Porites</taxon>
    </lineage>
</organism>
<feature type="compositionally biased region" description="Basic and acidic residues" evidence="1">
    <location>
        <begin position="94"/>
        <end position="133"/>
    </location>
</feature>
<evidence type="ECO:0000313" key="2">
    <source>
        <dbReference type="EMBL" id="CAH3030012.1"/>
    </source>
</evidence>
<feature type="compositionally biased region" description="Polar residues" evidence="1">
    <location>
        <begin position="230"/>
        <end position="243"/>
    </location>
</feature>
<feature type="region of interest" description="Disordered" evidence="1">
    <location>
        <begin position="230"/>
        <end position="279"/>
    </location>
</feature>
<evidence type="ECO:0000256" key="1">
    <source>
        <dbReference type="SAM" id="MobiDB-lite"/>
    </source>
</evidence>
<feature type="region of interest" description="Disordered" evidence="1">
    <location>
        <begin position="74"/>
        <end position="202"/>
    </location>
</feature>
<comment type="caution">
    <text evidence="2">The sequence shown here is derived from an EMBL/GenBank/DDBJ whole genome shotgun (WGS) entry which is preliminary data.</text>
</comment>
<sequence>MKTVNGYIMEYLEWFQHECYPTQTELYNRNYDRMNLRSTLRNKVKERAAFHHIVKEKLRELWIKENKETGIALEEEVKDPNYEPPLTGAVSESEPEKELEKKRVGRDDTSVKRIREKGKEDLQIEDNREQLEQDKEEEDADLVKGKRKKETMGRKAVSSVKRRRRRTAAQSSQSTGNDSKPSPQSSVFLSRPSSPAAEPAIPATRLAFPPTLFDQLVQWEAAEVTRQLQPTSFLPAVQESQVPSPAPTENREDDDDSGEQYTLQERYFTSARPTTDRHR</sequence>
<evidence type="ECO:0000313" key="3">
    <source>
        <dbReference type="Proteomes" id="UP001159427"/>
    </source>
</evidence>
<dbReference type="Proteomes" id="UP001159427">
    <property type="component" value="Unassembled WGS sequence"/>
</dbReference>
<reference evidence="2 3" key="1">
    <citation type="submission" date="2022-05" db="EMBL/GenBank/DDBJ databases">
        <authorList>
            <consortium name="Genoscope - CEA"/>
            <person name="William W."/>
        </authorList>
    </citation>
    <scope>NUCLEOTIDE SEQUENCE [LARGE SCALE GENOMIC DNA]</scope>
</reference>